<dbReference type="Proteomes" id="UP000228886">
    <property type="component" value="Unassembled WGS sequence"/>
</dbReference>
<name>A0A2M7E9Y9_9BACT</name>
<dbReference type="GO" id="GO:0043165">
    <property type="term" value="P:Gram-negative-bacterium-type cell outer membrane assembly"/>
    <property type="evidence" value="ECO:0007669"/>
    <property type="project" value="InterPro"/>
</dbReference>
<dbReference type="AlphaFoldDB" id="A0A2M7E9Y9"/>
<dbReference type="Gene3D" id="3.40.50.10610">
    <property type="entry name" value="ABC-type transport auxiliary lipoprotein component"/>
    <property type="match status" value="1"/>
</dbReference>
<evidence type="ECO:0008006" key="3">
    <source>
        <dbReference type="Google" id="ProtNLM"/>
    </source>
</evidence>
<dbReference type="InterPro" id="IPR007485">
    <property type="entry name" value="LPS_assembly_LptE"/>
</dbReference>
<evidence type="ECO:0000313" key="1">
    <source>
        <dbReference type="EMBL" id="PIV64553.1"/>
    </source>
</evidence>
<proteinExistence type="predicted"/>
<dbReference type="Pfam" id="PF04390">
    <property type="entry name" value="LptE"/>
    <property type="match status" value="1"/>
</dbReference>
<dbReference type="GO" id="GO:0019867">
    <property type="term" value="C:outer membrane"/>
    <property type="evidence" value="ECO:0007669"/>
    <property type="project" value="InterPro"/>
</dbReference>
<reference evidence="2" key="1">
    <citation type="submission" date="2017-09" db="EMBL/GenBank/DDBJ databases">
        <title>Depth-based differentiation of microbial function through sediment-hosted aquifers and enrichment of novel symbionts in the deep terrestrial subsurface.</title>
        <authorList>
            <person name="Probst A.J."/>
            <person name="Ladd B."/>
            <person name="Jarett J.K."/>
            <person name="Geller-Mcgrath D.E."/>
            <person name="Sieber C.M.K."/>
            <person name="Emerson J.B."/>
            <person name="Anantharaman K."/>
            <person name="Thomas B.C."/>
            <person name="Malmstrom R."/>
            <person name="Stieglmeier M."/>
            <person name="Klingl A."/>
            <person name="Woyke T."/>
            <person name="Ryan C.M."/>
            <person name="Banfield J.F."/>
        </authorList>
    </citation>
    <scope>NUCLEOTIDE SEQUENCE [LARGE SCALE GENOMIC DNA]</scope>
</reference>
<protein>
    <recommendedName>
        <fullName evidence="3">Lipopolysaccharide-assembly</fullName>
    </recommendedName>
</protein>
<accession>A0A2M7E9Y9</accession>
<comment type="caution">
    <text evidence="1">The sequence shown here is derived from an EMBL/GenBank/DDBJ whole genome shotgun (WGS) entry which is preliminary data.</text>
</comment>
<organism evidence="1 2">
    <name type="scientific">bacterium (Candidatus Ratteibacteria) CG01_land_8_20_14_3_00_40_19</name>
    <dbReference type="NCBI Taxonomy" id="2014290"/>
    <lineage>
        <taxon>Bacteria</taxon>
        <taxon>Candidatus Ratteibacteria</taxon>
    </lineage>
</organism>
<sequence length="187" mass="21639">MLISVFLICVNLRPKKEIFMDIFKKLFFLTFLLLLSSCGYRIAYHLPPDISSIAVPILKNETYQPGIEVAITNQIIREFLQDGSLKVEKEINSDLLLSGRITDYERTTIAFSSDDPDESIEYRLYVRLRFILKDLRSEKILWDTSSLTGTTTYFITGKYSKTEEEALTDATEDLAKKVVEKVVEFWQ</sequence>
<gene>
    <name evidence="1" type="ORF">COS11_01585</name>
</gene>
<dbReference type="EMBL" id="PETL01000079">
    <property type="protein sequence ID" value="PIV64553.1"/>
    <property type="molecule type" value="Genomic_DNA"/>
</dbReference>
<evidence type="ECO:0000313" key="2">
    <source>
        <dbReference type="Proteomes" id="UP000228886"/>
    </source>
</evidence>